<dbReference type="STRING" id="1797247.A2419_02395"/>
<organism evidence="7 8">
    <name type="scientific">Candidatus Adlerbacteria bacterium RIFOXYC1_FULL_48_26</name>
    <dbReference type="NCBI Taxonomy" id="1797247"/>
    <lineage>
        <taxon>Bacteria</taxon>
        <taxon>Candidatus Adleribacteriota</taxon>
    </lineage>
</organism>
<evidence type="ECO:0000313" key="8">
    <source>
        <dbReference type="Proteomes" id="UP000176568"/>
    </source>
</evidence>
<feature type="transmembrane region" description="Helical" evidence="6">
    <location>
        <begin position="200"/>
        <end position="219"/>
    </location>
</feature>
<dbReference type="Proteomes" id="UP000176568">
    <property type="component" value="Unassembled WGS sequence"/>
</dbReference>
<feature type="transmembrane region" description="Helical" evidence="6">
    <location>
        <begin position="281"/>
        <end position="302"/>
    </location>
</feature>
<proteinExistence type="predicted"/>
<evidence type="ECO:0000256" key="4">
    <source>
        <dbReference type="ARBA" id="ARBA00022989"/>
    </source>
</evidence>
<feature type="transmembrane region" description="Helical" evidence="6">
    <location>
        <begin position="6"/>
        <end position="32"/>
    </location>
</feature>
<keyword evidence="3 6" id="KW-0812">Transmembrane</keyword>
<feature type="transmembrane region" description="Helical" evidence="6">
    <location>
        <begin position="249"/>
        <end position="269"/>
    </location>
</feature>
<dbReference type="EMBL" id="MEXB01000002">
    <property type="protein sequence ID" value="OGC88855.1"/>
    <property type="molecule type" value="Genomic_DNA"/>
</dbReference>
<dbReference type="GO" id="GO:0071555">
    <property type="term" value="P:cell wall organization"/>
    <property type="evidence" value="ECO:0007669"/>
    <property type="project" value="TreeGrafter"/>
</dbReference>
<dbReference type="AlphaFoldDB" id="A0A1F4Y4F0"/>
<protein>
    <recommendedName>
        <fullName evidence="9">Phospho-N-acetylmuramoyl-pentapeptide-transferase</fullName>
    </recommendedName>
</protein>
<evidence type="ECO:0000256" key="3">
    <source>
        <dbReference type="ARBA" id="ARBA00022692"/>
    </source>
</evidence>
<keyword evidence="5 6" id="KW-0472">Membrane</keyword>
<evidence type="ECO:0000256" key="5">
    <source>
        <dbReference type="ARBA" id="ARBA00023136"/>
    </source>
</evidence>
<evidence type="ECO:0000256" key="2">
    <source>
        <dbReference type="ARBA" id="ARBA00022679"/>
    </source>
</evidence>
<comment type="subcellular location">
    <subcellularLocation>
        <location evidence="1">Membrane</location>
        <topology evidence="1">Multi-pass membrane protein</topology>
    </subcellularLocation>
</comment>
<evidence type="ECO:0008006" key="9">
    <source>
        <dbReference type="Google" id="ProtNLM"/>
    </source>
</evidence>
<feature type="transmembrane region" description="Helical" evidence="6">
    <location>
        <begin position="68"/>
        <end position="87"/>
    </location>
</feature>
<evidence type="ECO:0000256" key="1">
    <source>
        <dbReference type="ARBA" id="ARBA00004141"/>
    </source>
</evidence>
<dbReference type="PANTHER" id="PTHR22926:SF5">
    <property type="entry name" value="PHOSPHO-N-ACETYLMURAMOYL-PENTAPEPTIDE-TRANSFERASE HOMOLOG"/>
    <property type="match status" value="1"/>
</dbReference>
<dbReference type="InterPro" id="IPR000715">
    <property type="entry name" value="Glycosyl_transferase_4"/>
</dbReference>
<reference evidence="7 8" key="1">
    <citation type="journal article" date="2016" name="Nat. Commun.">
        <title>Thousands of microbial genomes shed light on interconnected biogeochemical processes in an aquifer system.</title>
        <authorList>
            <person name="Anantharaman K."/>
            <person name="Brown C.T."/>
            <person name="Hug L.A."/>
            <person name="Sharon I."/>
            <person name="Castelle C.J."/>
            <person name="Probst A.J."/>
            <person name="Thomas B.C."/>
            <person name="Singh A."/>
            <person name="Wilkins M.J."/>
            <person name="Karaoz U."/>
            <person name="Brodie E.L."/>
            <person name="Williams K.H."/>
            <person name="Hubbard S.S."/>
            <person name="Banfield J.F."/>
        </authorList>
    </citation>
    <scope>NUCLEOTIDE SEQUENCE [LARGE SCALE GENOMIC DNA]</scope>
</reference>
<feature type="transmembrane region" description="Helical" evidence="6">
    <location>
        <begin position="225"/>
        <end position="242"/>
    </location>
</feature>
<accession>A0A1F4Y4F0</accession>
<evidence type="ECO:0000256" key="6">
    <source>
        <dbReference type="SAM" id="Phobius"/>
    </source>
</evidence>
<dbReference type="GO" id="GO:0016780">
    <property type="term" value="F:phosphotransferase activity, for other substituted phosphate groups"/>
    <property type="evidence" value="ECO:0007669"/>
    <property type="project" value="InterPro"/>
</dbReference>
<dbReference type="Pfam" id="PF00953">
    <property type="entry name" value="Glycos_transf_4"/>
    <property type="match status" value="1"/>
</dbReference>
<feature type="transmembrane region" description="Helical" evidence="6">
    <location>
        <begin position="107"/>
        <end position="126"/>
    </location>
</feature>
<keyword evidence="4 6" id="KW-1133">Transmembrane helix</keyword>
<keyword evidence="2" id="KW-0808">Transferase</keyword>
<feature type="transmembrane region" description="Helical" evidence="6">
    <location>
        <begin position="332"/>
        <end position="350"/>
    </location>
</feature>
<feature type="transmembrane region" description="Helical" evidence="6">
    <location>
        <begin position="138"/>
        <end position="155"/>
    </location>
</feature>
<dbReference type="PANTHER" id="PTHR22926">
    <property type="entry name" value="PHOSPHO-N-ACETYLMURAMOYL-PENTAPEPTIDE-TRANSFERASE"/>
    <property type="match status" value="1"/>
</dbReference>
<dbReference type="GO" id="GO:0005886">
    <property type="term" value="C:plasma membrane"/>
    <property type="evidence" value="ECO:0007669"/>
    <property type="project" value="TreeGrafter"/>
</dbReference>
<name>A0A1F4Y4F0_9BACT</name>
<dbReference type="GO" id="GO:0044038">
    <property type="term" value="P:cell wall macromolecule biosynthetic process"/>
    <property type="evidence" value="ECO:0007669"/>
    <property type="project" value="TreeGrafter"/>
</dbReference>
<sequence>MITSDIIRVFVPAMITFLVGIGITPFVTHFLYKWKMWKPKAGKIAFDGKPAEVFNQLHQARETGTPRFGGIIVWGSVLLCATFLSVLSFVDPESFGGLTFISRSQTWLPFTALVAGALVGFFDDLFEVRGTGGLKLRIRLLIVAIIAVFCAVWFYQKLGVSSISFPFVGIPLDLGAWFMLFFVLTALFMYAGGVIDGIDGLAGGIFCTMFAAYAGIAFFQHQFDIAALSAAIAGGLLAFLWFNIPPARFYLSETGTMGLTLALVVIAFLTDMHGGGKGIMVLPIIALPLVVTVASIILQLVWKKLFKKKLLRIAPLHHHFEALGWPAYKVTMRYWIVGVVAALIGMTIALL</sequence>
<gene>
    <name evidence="7" type="ORF">A2419_02395</name>
</gene>
<comment type="caution">
    <text evidence="7">The sequence shown here is derived from an EMBL/GenBank/DDBJ whole genome shotgun (WGS) entry which is preliminary data.</text>
</comment>
<feature type="transmembrane region" description="Helical" evidence="6">
    <location>
        <begin position="175"/>
        <end position="193"/>
    </location>
</feature>
<evidence type="ECO:0000313" key="7">
    <source>
        <dbReference type="EMBL" id="OGC88855.1"/>
    </source>
</evidence>